<dbReference type="PANTHER" id="PTHR33525:SF6">
    <property type="entry name" value="HDOD DOMAIN-CONTAINING PROTEIN"/>
    <property type="match status" value="1"/>
</dbReference>
<proteinExistence type="predicted"/>
<evidence type="ECO:0000259" key="1">
    <source>
        <dbReference type="PROSITE" id="PS51833"/>
    </source>
</evidence>
<name>A0A370DJN1_9GAMM</name>
<keyword evidence="2" id="KW-0418">Kinase</keyword>
<dbReference type="EMBL" id="QFXE01000014">
    <property type="protein sequence ID" value="RDH85108.1"/>
    <property type="molecule type" value="Genomic_DNA"/>
</dbReference>
<dbReference type="Pfam" id="PF08668">
    <property type="entry name" value="HDOD"/>
    <property type="match status" value="1"/>
</dbReference>
<dbReference type="InterPro" id="IPR013976">
    <property type="entry name" value="HDOD"/>
</dbReference>
<dbReference type="Gene3D" id="1.10.3210.10">
    <property type="entry name" value="Hypothetical protein af1432"/>
    <property type="match status" value="1"/>
</dbReference>
<accession>A0A370DJN1</accession>
<organism evidence="2 3">
    <name type="scientific">endosymbiont of Escarpia spicata</name>
    <dbReference type="NCBI Taxonomy" id="2200908"/>
    <lineage>
        <taxon>Bacteria</taxon>
        <taxon>Pseudomonadati</taxon>
        <taxon>Pseudomonadota</taxon>
        <taxon>Gammaproteobacteria</taxon>
        <taxon>sulfur-oxidizing symbionts</taxon>
    </lineage>
</organism>
<comment type="caution">
    <text evidence="2">The sequence shown here is derived from an EMBL/GenBank/DDBJ whole genome shotgun (WGS) entry which is preliminary data.</text>
</comment>
<feature type="domain" description="HDOD" evidence="1">
    <location>
        <begin position="19"/>
        <end position="218"/>
    </location>
</feature>
<keyword evidence="2" id="KW-0808">Transferase</keyword>
<keyword evidence="3" id="KW-1185">Reference proteome</keyword>
<gene>
    <name evidence="2" type="ORF">DIZ78_11885</name>
</gene>
<dbReference type="SUPFAM" id="SSF109604">
    <property type="entry name" value="HD-domain/PDEase-like"/>
    <property type="match status" value="1"/>
</dbReference>
<dbReference type="AlphaFoldDB" id="A0A370DJN1"/>
<dbReference type="PROSITE" id="PS51833">
    <property type="entry name" value="HDOD"/>
    <property type="match status" value="1"/>
</dbReference>
<sequence>MAVESAEISIFDRLSRRQVPVLPPGASYLLKVLTDENIEFSELAQIIERFPTIAGRLIALANSAWSSPVNTITALDRACSRLGFSVVRSTSIALAVASPFDPSRCPGFNTESFWARALMTADAASWLAPVASSVDDLESSAARTAGLLHSLGLLWLTDQLPDEVNQAYTIVEESDSVSLSQALSGVIGFDDVYAGGYLGGSWHLPEQLVAAMAHYPEPGFQGGYWETATLVGVAVSLVTAVQQGTPWFATDSRLERLGITAPAAEKVVQQVDRQFERTQELAKTLFNG</sequence>
<reference evidence="2 3" key="1">
    <citation type="journal article" date="2018" name="ISME J.">
        <title>Endosymbiont genomes yield clues of tubeworm success.</title>
        <authorList>
            <person name="Li Y."/>
            <person name="Liles M.R."/>
            <person name="Halanych K.M."/>
        </authorList>
    </citation>
    <scope>NUCLEOTIDE SEQUENCE [LARGE SCALE GENOMIC DNA]</scope>
    <source>
        <strain evidence="2">A1462</strain>
    </source>
</reference>
<evidence type="ECO:0000313" key="2">
    <source>
        <dbReference type="EMBL" id="RDH85108.1"/>
    </source>
</evidence>
<dbReference type="PANTHER" id="PTHR33525">
    <property type="match status" value="1"/>
</dbReference>
<evidence type="ECO:0000313" key="3">
    <source>
        <dbReference type="Proteomes" id="UP000254771"/>
    </source>
</evidence>
<dbReference type="InterPro" id="IPR052340">
    <property type="entry name" value="RNase_Y/CdgJ"/>
</dbReference>
<dbReference type="GO" id="GO:0016301">
    <property type="term" value="F:kinase activity"/>
    <property type="evidence" value="ECO:0007669"/>
    <property type="project" value="UniProtKB-KW"/>
</dbReference>
<protein>
    <submittedName>
        <fullName evidence="2">Histidine kinase</fullName>
    </submittedName>
</protein>
<dbReference type="Proteomes" id="UP000254771">
    <property type="component" value="Unassembled WGS sequence"/>
</dbReference>